<feature type="region of interest" description="Disordered" evidence="1">
    <location>
        <begin position="441"/>
        <end position="477"/>
    </location>
</feature>
<evidence type="ECO:0000256" key="1">
    <source>
        <dbReference type="SAM" id="MobiDB-lite"/>
    </source>
</evidence>
<organism evidence="2">
    <name type="scientific">Tanacetum cinerariifolium</name>
    <name type="common">Dalmatian daisy</name>
    <name type="synonym">Chrysanthemum cinerariifolium</name>
    <dbReference type="NCBI Taxonomy" id="118510"/>
    <lineage>
        <taxon>Eukaryota</taxon>
        <taxon>Viridiplantae</taxon>
        <taxon>Streptophyta</taxon>
        <taxon>Embryophyta</taxon>
        <taxon>Tracheophyta</taxon>
        <taxon>Spermatophyta</taxon>
        <taxon>Magnoliopsida</taxon>
        <taxon>eudicotyledons</taxon>
        <taxon>Gunneridae</taxon>
        <taxon>Pentapetalae</taxon>
        <taxon>asterids</taxon>
        <taxon>campanulids</taxon>
        <taxon>Asterales</taxon>
        <taxon>Asteraceae</taxon>
        <taxon>Asteroideae</taxon>
        <taxon>Anthemideae</taxon>
        <taxon>Anthemidinae</taxon>
        <taxon>Tanacetum</taxon>
    </lineage>
</organism>
<proteinExistence type="predicted"/>
<accession>A0A6L2MKK4</accession>
<dbReference type="AlphaFoldDB" id="A0A6L2MKK4"/>
<gene>
    <name evidence="2" type="ORF">Tci_045280</name>
</gene>
<evidence type="ECO:0000313" key="2">
    <source>
        <dbReference type="EMBL" id="GEU73302.1"/>
    </source>
</evidence>
<keyword evidence="2" id="KW-0808">Transferase</keyword>
<name>A0A6L2MKK4_TANCI</name>
<sequence>MSSPNNLTSNIKDAFSEYISVVPDYSPASPGKTYSSASNNSTDVILPTSSNFLLFHNDPYINVMNAYATFTPSPIPILPSTIKSPSLDFFLLKELLSPKKQKQDQYFQDYEMGESSHDSTLEQHEKQIEEILNHLDELSLDYIERIEDDVEGLGIALETQIATMAEADNSIREIPIAKRGNYKEFISCQPFYFNGTKGVVGLIRWFERTESNAYAQPIGIEQANRITCTELKRLLTNKYCPRTEIKKMEDEFYNLSVKGNDLKTYVRIFQELAVLCPNMSLWRALKKKNYRSDINPFLTNSKEKPNLISLSKMSDHEEETINEENAHPKVVPQITTITNISAKIPLSEEGRGNIAKSMTTDKDGNLKICPPVTTEEHQQVQRKEKARTILLFALPDEHMGDFYHMIDARDIWNAIKFLEINTKGYSSSSSTLSNATFVSTTGSSQGNLSYQESRNGDHITTYSVSPGSSSSKGSSKSKCSVVDDVIYSFFANHEIDQHLVYEDLDQMNKEEFEEYHLKHQMAMLSIKQIGHFSRECQAQGGQNSNNYQKYKSKETGKDGSDSKAIVVVNGSIDWDKQTKRGNTEPRSLENFGMIAGIKIESDADLEGEVVSAADDIPAGDFVPAGTVAVAVVSAQSETHGSMSVRTKRGLRLDKYIEEGELGIDDSKFSIFHTNSDELEGQPIYNRFASVDHMKAVPPPLTGNYMPPSNIPDIDESQMVYGKKATDSSKIKTTDDSITHTNDFVLFDFNDRSSEPSTNDLKMYDSSVECSRPNHSDHDSTSSVYAPVSESRDTIVIDCDKQEYFPIVCSIETDVKSSKPLCNKFGSFNKESHFKKHKSVAPKSCYVCGSYLHLIKDCDFHEQTFCNAPLRKEDVMS</sequence>
<reference evidence="2" key="1">
    <citation type="journal article" date="2019" name="Sci. Rep.">
        <title>Draft genome of Tanacetum cinerariifolium, the natural source of mosquito coil.</title>
        <authorList>
            <person name="Yamashiro T."/>
            <person name="Shiraishi A."/>
            <person name="Satake H."/>
            <person name="Nakayama K."/>
        </authorList>
    </citation>
    <scope>NUCLEOTIDE SEQUENCE</scope>
</reference>
<dbReference type="EMBL" id="BKCJ010006660">
    <property type="protein sequence ID" value="GEU73302.1"/>
    <property type="molecule type" value="Genomic_DNA"/>
</dbReference>
<protein>
    <submittedName>
        <fullName evidence="2">Reverse transcriptase domain-containing protein</fullName>
    </submittedName>
</protein>
<dbReference type="GO" id="GO:0003964">
    <property type="term" value="F:RNA-directed DNA polymerase activity"/>
    <property type="evidence" value="ECO:0007669"/>
    <property type="project" value="UniProtKB-KW"/>
</dbReference>
<feature type="compositionally biased region" description="Polar residues" evidence="1">
    <location>
        <begin position="441"/>
        <end position="462"/>
    </location>
</feature>
<feature type="compositionally biased region" description="Polar residues" evidence="1">
    <location>
        <begin position="539"/>
        <end position="549"/>
    </location>
</feature>
<keyword evidence="2" id="KW-0695">RNA-directed DNA polymerase</keyword>
<feature type="compositionally biased region" description="Low complexity" evidence="1">
    <location>
        <begin position="463"/>
        <end position="477"/>
    </location>
</feature>
<feature type="region of interest" description="Disordered" evidence="1">
    <location>
        <begin position="537"/>
        <end position="559"/>
    </location>
</feature>
<comment type="caution">
    <text evidence="2">The sequence shown here is derived from an EMBL/GenBank/DDBJ whole genome shotgun (WGS) entry which is preliminary data.</text>
</comment>
<keyword evidence="2" id="KW-0548">Nucleotidyltransferase</keyword>